<dbReference type="EMBL" id="CAJNXB010002508">
    <property type="protein sequence ID" value="CAF3255705.1"/>
    <property type="molecule type" value="Genomic_DNA"/>
</dbReference>
<dbReference type="EMBL" id="CAJOBP010008637">
    <property type="protein sequence ID" value="CAF4538600.1"/>
    <property type="molecule type" value="Genomic_DNA"/>
</dbReference>
<accession>A0A820QCV2</accession>
<evidence type="ECO:0000313" key="2">
    <source>
        <dbReference type="EMBL" id="CAF3255705.1"/>
    </source>
</evidence>
<organism evidence="3 5">
    <name type="scientific">Rotaria socialis</name>
    <dbReference type="NCBI Taxonomy" id="392032"/>
    <lineage>
        <taxon>Eukaryota</taxon>
        <taxon>Metazoa</taxon>
        <taxon>Spiralia</taxon>
        <taxon>Gnathifera</taxon>
        <taxon>Rotifera</taxon>
        <taxon>Eurotatoria</taxon>
        <taxon>Bdelloidea</taxon>
        <taxon>Philodinida</taxon>
        <taxon>Philodinidae</taxon>
        <taxon>Rotaria</taxon>
    </lineage>
</organism>
<dbReference type="OrthoDB" id="9974158at2759"/>
<evidence type="ECO:0000256" key="1">
    <source>
        <dbReference type="SAM" id="Phobius"/>
    </source>
</evidence>
<evidence type="ECO:0000313" key="3">
    <source>
        <dbReference type="EMBL" id="CAF4418974.1"/>
    </source>
</evidence>
<feature type="transmembrane region" description="Helical" evidence="1">
    <location>
        <begin position="12"/>
        <end position="33"/>
    </location>
</feature>
<proteinExistence type="predicted"/>
<gene>
    <name evidence="3" type="ORF">HFQ381_LOCUS21427</name>
    <name evidence="2" type="ORF">TIS948_LOCUS15472</name>
    <name evidence="4" type="ORF">UJA718_LOCUS28623</name>
</gene>
<dbReference type="Proteomes" id="UP000663873">
    <property type="component" value="Unassembled WGS sequence"/>
</dbReference>
<evidence type="ECO:0008006" key="7">
    <source>
        <dbReference type="Google" id="ProtNLM"/>
    </source>
</evidence>
<keyword evidence="1" id="KW-0472">Membrane</keyword>
<dbReference type="Proteomes" id="UP000663851">
    <property type="component" value="Unassembled WGS sequence"/>
</dbReference>
<name>A0A820QCV2_9BILA</name>
<comment type="caution">
    <text evidence="3">The sequence shown here is derived from an EMBL/GenBank/DDBJ whole genome shotgun (WGS) entry which is preliminary data.</text>
</comment>
<dbReference type="EMBL" id="CAJOBO010001920">
    <property type="protein sequence ID" value="CAF4418974.1"/>
    <property type="molecule type" value="Genomic_DNA"/>
</dbReference>
<dbReference type="AlphaFoldDB" id="A0A820QCV2"/>
<dbReference type="Proteomes" id="UP000663825">
    <property type="component" value="Unassembled WGS sequence"/>
</dbReference>
<sequence length="421" mass="49723">MCLEMNDNAKHYPVRLRSICIICIGIPTIVFIYQNIVHHRVSIQISKYYFPLCNYLSIITNNRIVFNNASYFIHHYPEFVCPQNFRNLADWVYGWPEDLFNEHMDSTMNSSYVTVPNLPHGSIIYIKPDVISSFFQRIYPYLQNEFVLITGQSDISVPNKYLRYLERSDSKVIHWFGQNGDISASESKRFTHIPIGLNCFEMAETIRSVHQQYSNYTLPSLFNQSIKDYYVQPFDITQKVLNTKNNVSDKLLLLNFHPNTDSTGLRTEVWNHFCQLENYSFATCFGKSLEGVDDKTTLRSIYERNRQYPLWLSPRGNGIDCHRTWEALYLDAVPIVWHSTIDSLYADLPIIIINDLNDINEQFLRNKLHEIAVKKIRQPPVYRYEKLRNSFWRDMILKKSRHSSTNTHLRKNRCWRGKTIE</sequence>
<evidence type="ECO:0000313" key="6">
    <source>
        <dbReference type="Proteomes" id="UP000663873"/>
    </source>
</evidence>
<reference evidence="3" key="1">
    <citation type="submission" date="2021-02" db="EMBL/GenBank/DDBJ databases">
        <authorList>
            <person name="Nowell W R."/>
        </authorList>
    </citation>
    <scope>NUCLEOTIDE SEQUENCE</scope>
</reference>
<keyword evidence="1" id="KW-0812">Transmembrane</keyword>
<keyword evidence="6" id="KW-1185">Reference proteome</keyword>
<evidence type="ECO:0000313" key="5">
    <source>
        <dbReference type="Proteomes" id="UP000663851"/>
    </source>
</evidence>
<keyword evidence="1" id="KW-1133">Transmembrane helix</keyword>
<protein>
    <recommendedName>
        <fullName evidence="7">Exostosin GT47 domain-containing protein</fullName>
    </recommendedName>
</protein>
<evidence type="ECO:0000313" key="4">
    <source>
        <dbReference type="EMBL" id="CAF4538600.1"/>
    </source>
</evidence>